<dbReference type="Pfam" id="PF18911">
    <property type="entry name" value="PKD_4"/>
    <property type="match status" value="2"/>
</dbReference>
<feature type="domain" description="PKD" evidence="12">
    <location>
        <begin position="310"/>
        <end position="391"/>
    </location>
</feature>
<sequence length="911" mass="97507">MRYRLSVALVTVPLLVLTALWSDARPVHAQAAAAAVDGWSKIEAESYTSSGGSLQVCNGVLCYVGANAWTQYNGVDLHSGTNTIQINAANGGGGNTAIQVWVGGVNTGTLTVSGTGGWDTYQTKSLTLPAQNGLQDVRLVFVNGNVNVDWLQFAGTTAPPPPAPTSFAVNVGGPAYTTTDGTAFTADTGYTGGSTYTNAVPIAGTTDDPLFQSERYGNFSYAKTLTNATYQVTLYFAETYHTQAGKRVFDVLMEGTEKITDLDIYAKAGANTAYTTQTTIAVTDGTLNIQFVSNVENAKVNAIKVTPAGTTAAFTHTPTNPTAGQTVTLDGSTSTSPGATITTYAWNFGDGTTATGVSATHAWTTPGDKTVTLTITDSNGNTATTTRTIAINNGDPIAAFTITPPNPKPGDTVTLNGTTSTDPNGTITTYTWNFGDGTTATGPTTTHTWTTEGTYTITLTVTDNDGHTGTKTTTVPVRKSSSKPRVVVLTDISSWEPDDHESLTRLFAHADMYEIEALVLTTGWSIDTLNDPTKSGFISIINDTINAYEKDLPNLMKRSGQTGFAQDESRQDIGYWPSAQYLRDRTMTGSRNRGVQFLGATNDSPGSNQIIRLADENDARPLYVTVWGGGNTVAQSIWRVKQDRTQDQFTSFLRKLRVYTITDQDRSSSQPISASSHQWMRSVSGGNLLFIWDECAWKFQNGTGKSNWSQYQTHIQGHGNLGRQYPNYVYGVEGDTPSFLYVTPTGLNDPDSPNQASWGGTFTGDSNNVWTGAGSCGTYNSRFYSASFNNFAARMDWAQSGTGNRNPVIVLDGDDGVSVLRKTPKQGTSVTLDASKTFDPDGNGLRYNWWIQSDAGTYSGPVTISNSTSSTATINVPADAAGKSFHVILEVVDNGTHNLSDYRRIVFQPTS</sequence>
<dbReference type="InterPro" id="IPR036452">
    <property type="entry name" value="Ribo_hydro-like"/>
</dbReference>
<dbReference type="InterPro" id="IPR006584">
    <property type="entry name" value="Cellulose-bd_IV"/>
</dbReference>
<evidence type="ECO:0000256" key="5">
    <source>
        <dbReference type="ARBA" id="ARBA00022824"/>
    </source>
</evidence>
<reference evidence="14 15" key="1">
    <citation type="submission" date="2020-07" db="EMBL/GenBank/DDBJ databases">
        <title>A new Micromonospora strain with potent antibiotic activity isolated from the microbiome of a mid-Atlantic deep-sea sponge.</title>
        <authorList>
            <person name="Back C.R."/>
            <person name="Stennett H.L."/>
            <person name="Williams S.E."/>
            <person name="Wang L."/>
            <person name="Ojeda Gomez J."/>
            <person name="Abdulle O.M."/>
            <person name="Duffy T."/>
            <person name="Hendry K.R."/>
            <person name="Powell D."/>
            <person name="Stach J.E."/>
            <person name="Essex-Lopresti A.E."/>
            <person name="Willis C.L."/>
            <person name="Curnow P."/>
            <person name="Race P.R."/>
        </authorList>
    </citation>
    <scope>NUCLEOTIDE SEQUENCE [LARGE SCALE GENOMIC DNA]</scope>
    <source>
        <strain evidence="14 15">28ISP2-46</strain>
    </source>
</reference>
<dbReference type="PANTHER" id="PTHR13460:SF0">
    <property type="entry name" value="MALECTIN"/>
    <property type="match status" value="1"/>
</dbReference>
<dbReference type="Gene3D" id="2.60.40.10">
    <property type="entry name" value="Immunoglobulins"/>
    <property type="match status" value="3"/>
</dbReference>
<dbReference type="Pfam" id="PF03422">
    <property type="entry name" value="CBM_6"/>
    <property type="match status" value="1"/>
</dbReference>
<dbReference type="SUPFAM" id="SSF49785">
    <property type="entry name" value="Galactose-binding domain-like"/>
    <property type="match status" value="2"/>
</dbReference>
<proteinExistence type="inferred from homology"/>
<dbReference type="Gene3D" id="3.90.245.10">
    <property type="entry name" value="Ribonucleoside hydrolase-like"/>
    <property type="match status" value="1"/>
</dbReference>
<dbReference type="InterPro" id="IPR021720">
    <property type="entry name" value="Malectin_dom"/>
</dbReference>
<dbReference type="InterPro" id="IPR022409">
    <property type="entry name" value="PKD/Chitinase_dom"/>
</dbReference>
<reference evidence="15" key="2">
    <citation type="journal article" date="2021" name="Mar. Drugs">
        <title>A New Micromonospora Strain with Antibiotic Activity Isolated from the Microbiome of a Mid-Atlantic Deep-Sea Sponge.</title>
        <authorList>
            <person name="Back C.R."/>
            <person name="Stennett H.L."/>
            <person name="Williams S.E."/>
            <person name="Wang L."/>
            <person name="Ojeda Gomez J."/>
            <person name="Abdulle O.M."/>
            <person name="Duffy T."/>
            <person name="Neal C."/>
            <person name="Mantell J."/>
            <person name="Jepson M.A."/>
            <person name="Hendry K.R."/>
            <person name="Powell D."/>
            <person name="Stach J.E.M."/>
            <person name="Essex-Lopresti A.E."/>
            <person name="Willis C.L."/>
            <person name="Curnow P."/>
            <person name="Race P.R."/>
        </authorList>
    </citation>
    <scope>NUCLEOTIDE SEQUENCE [LARGE SCALE GENOMIC DNA]</scope>
    <source>
        <strain evidence="15">28ISP2-46</strain>
    </source>
</reference>
<dbReference type="Pfam" id="PF07632">
    <property type="entry name" value="Sde182_NH-like"/>
    <property type="match status" value="1"/>
</dbReference>
<dbReference type="Gene3D" id="2.60.120.430">
    <property type="entry name" value="Galactose-binding lectin"/>
    <property type="match status" value="1"/>
</dbReference>
<dbReference type="Pfam" id="PF11721">
    <property type="entry name" value="Malectin"/>
    <property type="match status" value="1"/>
</dbReference>
<organism evidence="14 15">
    <name type="scientific">Micromonospora robiginosa</name>
    <dbReference type="NCBI Taxonomy" id="2749844"/>
    <lineage>
        <taxon>Bacteria</taxon>
        <taxon>Bacillati</taxon>
        <taxon>Actinomycetota</taxon>
        <taxon>Actinomycetes</taxon>
        <taxon>Micromonosporales</taxon>
        <taxon>Micromonosporaceae</taxon>
        <taxon>Micromonospora</taxon>
    </lineage>
</organism>
<dbReference type="InterPro" id="IPR013783">
    <property type="entry name" value="Ig-like_fold"/>
</dbReference>
<keyword evidence="9" id="KW-0119">Carbohydrate metabolism</keyword>
<dbReference type="CDD" id="cd00146">
    <property type="entry name" value="PKD"/>
    <property type="match status" value="1"/>
</dbReference>
<keyword evidence="6" id="KW-1133">Transmembrane helix</keyword>
<keyword evidence="15" id="KW-1185">Reference proteome</keyword>
<evidence type="ECO:0000256" key="3">
    <source>
        <dbReference type="ARBA" id="ARBA00022692"/>
    </source>
</evidence>
<dbReference type="SMART" id="SM00606">
    <property type="entry name" value="CBD_IV"/>
    <property type="match status" value="1"/>
</dbReference>
<comment type="subcellular location">
    <subcellularLocation>
        <location evidence="1">Endoplasmic reticulum membrane</location>
        <topology evidence="1">Single-pass type I membrane protein</topology>
    </subcellularLocation>
</comment>
<dbReference type="EMBL" id="CP059322">
    <property type="protein sequence ID" value="QLQ36740.1"/>
    <property type="molecule type" value="Genomic_DNA"/>
</dbReference>
<dbReference type="GO" id="GO:0016799">
    <property type="term" value="F:hydrolase activity, hydrolyzing N-glycosyl compounds"/>
    <property type="evidence" value="ECO:0007669"/>
    <property type="project" value="InterPro"/>
</dbReference>
<evidence type="ECO:0000256" key="7">
    <source>
        <dbReference type="ARBA" id="ARBA00023136"/>
    </source>
</evidence>
<dbReference type="PANTHER" id="PTHR13460">
    <property type="match status" value="1"/>
</dbReference>
<feature type="signal peptide" evidence="11">
    <location>
        <begin position="1"/>
        <end position="29"/>
    </location>
</feature>
<dbReference type="GO" id="GO:0030246">
    <property type="term" value="F:carbohydrate binding"/>
    <property type="evidence" value="ECO:0007669"/>
    <property type="project" value="InterPro"/>
</dbReference>
<dbReference type="PROSITE" id="PS51175">
    <property type="entry name" value="CBM6"/>
    <property type="match status" value="1"/>
</dbReference>
<keyword evidence="8" id="KW-0325">Glycoprotein</keyword>
<dbReference type="Gene3D" id="2.60.120.260">
    <property type="entry name" value="Galactose-binding domain-like"/>
    <property type="match status" value="1"/>
</dbReference>
<dbReference type="PROSITE" id="PS50093">
    <property type="entry name" value="PKD"/>
    <property type="match status" value="2"/>
</dbReference>
<gene>
    <name evidence="14" type="ORF">H1D33_26365</name>
</gene>
<dbReference type="InterPro" id="IPR035986">
    <property type="entry name" value="PKD_dom_sf"/>
</dbReference>
<comment type="similarity">
    <text evidence="2">Belongs to the malectin family.</text>
</comment>
<dbReference type="AlphaFoldDB" id="A0A7L6B580"/>
<dbReference type="Proteomes" id="UP000510844">
    <property type="component" value="Chromosome"/>
</dbReference>
<dbReference type="GO" id="GO:0005975">
    <property type="term" value="P:carbohydrate metabolic process"/>
    <property type="evidence" value="ECO:0007669"/>
    <property type="project" value="UniProtKB-ARBA"/>
</dbReference>
<feature type="chain" id="PRO_5038709185" evidence="11">
    <location>
        <begin position="30"/>
        <end position="911"/>
    </location>
</feature>
<dbReference type="SUPFAM" id="SSF49299">
    <property type="entry name" value="PKD domain"/>
    <property type="match status" value="2"/>
</dbReference>
<evidence type="ECO:0000256" key="4">
    <source>
        <dbReference type="ARBA" id="ARBA00022729"/>
    </source>
</evidence>
<dbReference type="InterPro" id="IPR005084">
    <property type="entry name" value="CBM6"/>
</dbReference>
<dbReference type="Pfam" id="PF21027">
    <property type="entry name" value="Sde0182_C"/>
    <property type="match status" value="1"/>
</dbReference>
<feature type="domain" description="CBM6" evidence="13">
    <location>
        <begin position="40"/>
        <end position="154"/>
    </location>
</feature>
<dbReference type="InterPro" id="IPR011483">
    <property type="entry name" value="Sde182_NH-like"/>
</dbReference>
<accession>A0A7L6B580</accession>
<evidence type="ECO:0000256" key="2">
    <source>
        <dbReference type="ARBA" id="ARBA00009141"/>
    </source>
</evidence>
<feature type="region of interest" description="Disordered" evidence="10">
    <location>
        <begin position="314"/>
        <end position="334"/>
    </location>
</feature>
<name>A0A7L6B580_9ACTN</name>
<dbReference type="SMART" id="SM00089">
    <property type="entry name" value="PKD"/>
    <property type="match status" value="3"/>
</dbReference>
<evidence type="ECO:0000259" key="12">
    <source>
        <dbReference type="PROSITE" id="PS50093"/>
    </source>
</evidence>
<dbReference type="CDD" id="cd04084">
    <property type="entry name" value="CBM6_xylanase-like"/>
    <property type="match status" value="1"/>
</dbReference>
<keyword evidence="5" id="KW-0256">Endoplasmic reticulum</keyword>
<evidence type="ECO:0000256" key="6">
    <source>
        <dbReference type="ARBA" id="ARBA00022989"/>
    </source>
</evidence>
<evidence type="ECO:0000256" key="9">
    <source>
        <dbReference type="ARBA" id="ARBA00023277"/>
    </source>
</evidence>
<feature type="domain" description="PKD" evidence="12">
    <location>
        <begin position="396"/>
        <end position="477"/>
    </location>
</feature>
<dbReference type="GO" id="GO:0016020">
    <property type="term" value="C:membrane"/>
    <property type="evidence" value="ECO:0007669"/>
    <property type="project" value="TreeGrafter"/>
</dbReference>
<dbReference type="InterPro" id="IPR008979">
    <property type="entry name" value="Galactose-bd-like_sf"/>
</dbReference>
<evidence type="ECO:0000259" key="13">
    <source>
        <dbReference type="PROSITE" id="PS51175"/>
    </source>
</evidence>
<evidence type="ECO:0000313" key="14">
    <source>
        <dbReference type="EMBL" id="QLQ36740.1"/>
    </source>
</evidence>
<evidence type="ECO:0000313" key="15">
    <source>
        <dbReference type="Proteomes" id="UP000510844"/>
    </source>
</evidence>
<evidence type="ECO:0000256" key="8">
    <source>
        <dbReference type="ARBA" id="ARBA00023180"/>
    </source>
</evidence>
<keyword evidence="7" id="KW-0472">Membrane</keyword>
<keyword evidence="3" id="KW-0812">Transmembrane</keyword>
<keyword evidence="4 11" id="KW-0732">Signal</keyword>
<evidence type="ECO:0000256" key="1">
    <source>
        <dbReference type="ARBA" id="ARBA00004115"/>
    </source>
</evidence>
<protein>
    <submittedName>
        <fullName evidence="14">DUF1593 domain-containing protein</fullName>
    </submittedName>
</protein>
<evidence type="ECO:0000256" key="11">
    <source>
        <dbReference type="SAM" id="SignalP"/>
    </source>
</evidence>
<dbReference type="InterPro" id="IPR000601">
    <property type="entry name" value="PKD_dom"/>
</dbReference>
<dbReference type="InterPro" id="IPR048527">
    <property type="entry name" value="Sde182_C"/>
</dbReference>
<dbReference type="InterPro" id="IPR039155">
    <property type="entry name" value="MLEC"/>
</dbReference>
<evidence type="ECO:0000256" key="10">
    <source>
        <dbReference type="SAM" id="MobiDB-lite"/>
    </source>
</evidence>